<evidence type="ECO:0000313" key="2">
    <source>
        <dbReference type="Proteomes" id="UP000070483"/>
    </source>
</evidence>
<sequence>MEMINMNMKNTFKKMVAFLGITGISIVSLAMPPKPKNPKPKPMIVQPERKKTNKILEKKRTVNFQEKRNNKKTMVKKHGK</sequence>
<dbReference type="AlphaFoldDB" id="A0A134AJP9"/>
<proteinExistence type="predicted"/>
<comment type="caution">
    <text evidence="1">The sequence shown here is derived from an EMBL/GenBank/DDBJ whole genome shotgun (WGS) entry which is preliminary data.</text>
</comment>
<name>A0A134AJP9_9FUSO</name>
<evidence type="ECO:0000313" key="1">
    <source>
        <dbReference type="EMBL" id="KXB67958.1"/>
    </source>
</evidence>
<dbReference type="Proteomes" id="UP000070483">
    <property type="component" value="Unassembled WGS sequence"/>
</dbReference>
<organism evidence="1 2">
    <name type="scientific">Leptotrichia wadei</name>
    <dbReference type="NCBI Taxonomy" id="157687"/>
    <lineage>
        <taxon>Bacteria</taxon>
        <taxon>Fusobacteriati</taxon>
        <taxon>Fusobacteriota</taxon>
        <taxon>Fusobacteriia</taxon>
        <taxon>Fusobacteriales</taxon>
        <taxon>Leptotrichiaceae</taxon>
        <taxon>Leptotrichia</taxon>
    </lineage>
</organism>
<reference evidence="2" key="1">
    <citation type="submission" date="2016-01" db="EMBL/GenBank/DDBJ databases">
        <authorList>
            <person name="Mitreva M."/>
            <person name="Pepin K.H."/>
            <person name="Mihindukulasuriya K.A."/>
            <person name="Fulton R."/>
            <person name="Fronick C."/>
            <person name="O'Laughlin M."/>
            <person name="Miner T."/>
            <person name="Herter B."/>
            <person name="Rosa B.A."/>
            <person name="Cordes M."/>
            <person name="Tomlinson C."/>
            <person name="Wollam A."/>
            <person name="Palsikar V.B."/>
            <person name="Mardis E.R."/>
            <person name="Wilson R.K."/>
        </authorList>
    </citation>
    <scope>NUCLEOTIDE SEQUENCE [LARGE SCALE GENOMIC DNA]</scope>
    <source>
        <strain evidence="2">KA00185</strain>
    </source>
</reference>
<protein>
    <submittedName>
        <fullName evidence="1">Uncharacterized protein</fullName>
    </submittedName>
</protein>
<dbReference type="EMBL" id="LSDD01000056">
    <property type="protein sequence ID" value="KXB67958.1"/>
    <property type="molecule type" value="Genomic_DNA"/>
</dbReference>
<dbReference type="PATRIC" id="fig|157687.3.peg.819"/>
<accession>A0A134AJP9</accession>
<keyword evidence="2" id="KW-1185">Reference proteome</keyword>
<gene>
    <name evidence="1" type="ORF">HMPREF3180_00822</name>
</gene>